<keyword evidence="3" id="KW-1185">Reference proteome</keyword>
<feature type="domain" description="Gamma-glutamylcyclotransferase AIG2-like" evidence="1">
    <location>
        <begin position="9"/>
        <end position="113"/>
    </location>
</feature>
<keyword evidence="2" id="KW-0808">Transferase</keyword>
<evidence type="ECO:0000313" key="2">
    <source>
        <dbReference type="EMBL" id="MBB4666668.1"/>
    </source>
</evidence>
<dbReference type="InterPro" id="IPR013024">
    <property type="entry name" value="GGCT-like"/>
</dbReference>
<protein>
    <submittedName>
        <fullName evidence="2">Gamma-glutamylcyclotransferase (GGCT)/AIG2-like uncharacterized protein YtfP</fullName>
    </submittedName>
</protein>
<evidence type="ECO:0000259" key="1">
    <source>
        <dbReference type="Pfam" id="PF06094"/>
    </source>
</evidence>
<dbReference type="Pfam" id="PF06094">
    <property type="entry name" value="GGACT"/>
    <property type="match status" value="1"/>
</dbReference>
<name>A0A7W7FJ06_9MICO</name>
<dbReference type="InterPro" id="IPR009288">
    <property type="entry name" value="AIG2-like_dom"/>
</dbReference>
<proteinExistence type="predicted"/>
<dbReference type="CDD" id="cd06661">
    <property type="entry name" value="GGCT_like"/>
    <property type="match status" value="1"/>
</dbReference>
<dbReference type="Proteomes" id="UP000573729">
    <property type="component" value="Unassembled WGS sequence"/>
</dbReference>
<dbReference type="GO" id="GO:0016740">
    <property type="term" value="F:transferase activity"/>
    <property type="evidence" value="ECO:0007669"/>
    <property type="project" value="UniProtKB-KW"/>
</dbReference>
<dbReference type="EMBL" id="JACHMD010000001">
    <property type="protein sequence ID" value="MBB4666668.1"/>
    <property type="molecule type" value="Genomic_DNA"/>
</dbReference>
<sequence length="113" mass="12635">MTADRDELLFVYGALRRPDLQLDTFGRRAAATPALLAGYTTDVVGIADERFGDREGATVQTVLRRTGHARDKVVGEVLHLSLFELEAADEVQLATFRRTRVRLSDGKEAWVYL</sequence>
<dbReference type="SUPFAM" id="SSF110857">
    <property type="entry name" value="Gamma-glutamyl cyclotransferase-like"/>
    <property type="match status" value="1"/>
</dbReference>
<dbReference type="RefSeq" id="WP_184216413.1">
    <property type="nucleotide sequence ID" value="NZ_JACHMD010000001.1"/>
</dbReference>
<dbReference type="Gene3D" id="3.10.490.10">
    <property type="entry name" value="Gamma-glutamyl cyclotransferase-like"/>
    <property type="match status" value="1"/>
</dbReference>
<gene>
    <name evidence="2" type="ORF">BKA24_001377</name>
</gene>
<comment type="caution">
    <text evidence="2">The sequence shown here is derived from an EMBL/GenBank/DDBJ whole genome shotgun (WGS) entry which is preliminary data.</text>
</comment>
<evidence type="ECO:0000313" key="3">
    <source>
        <dbReference type="Proteomes" id="UP000573729"/>
    </source>
</evidence>
<reference evidence="2 3" key="1">
    <citation type="submission" date="2020-08" db="EMBL/GenBank/DDBJ databases">
        <title>Sequencing the genomes of 1000 actinobacteria strains.</title>
        <authorList>
            <person name="Klenk H.-P."/>
        </authorList>
    </citation>
    <scope>NUCLEOTIDE SEQUENCE [LARGE SCALE GENOMIC DNA]</scope>
    <source>
        <strain evidence="2 3">DSM 24947</strain>
    </source>
</reference>
<dbReference type="AlphaFoldDB" id="A0A7W7FJ06"/>
<dbReference type="InterPro" id="IPR036568">
    <property type="entry name" value="GGCT-like_sf"/>
</dbReference>
<accession>A0A7W7FJ06</accession>
<organism evidence="2 3">
    <name type="scientific">Microbacterium marinum</name>
    <dbReference type="NCBI Taxonomy" id="421115"/>
    <lineage>
        <taxon>Bacteria</taxon>
        <taxon>Bacillati</taxon>
        <taxon>Actinomycetota</taxon>
        <taxon>Actinomycetes</taxon>
        <taxon>Micrococcales</taxon>
        <taxon>Microbacteriaceae</taxon>
        <taxon>Microbacterium</taxon>
    </lineage>
</organism>